<dbReference type="Pfam" id="PF00118">
    <property type="entry name" value="Cpn60_TCP1"/>
    <property type="match status" value="1"/>
</dbReference>
<sequence length="181" mass="19725">MRESFVLVSQTRLFMIVLDAGPNDHTIAQIKDAVRDGLRSVKNTIEDEAVVLGAGAFEVAARQHLVNNVKKTVQGRAQLGVEAFADALLVVPKTLAENSGLDTQDVIIALTGEHDRGNIVGLNHHTGEPIDPNMEGIFDNYSVKRQIINSGYVHPLMPVIASQLLLVDEVIRAGRNMRKPS</sequence>
<dbReference type="InterPro" id="IPR017998">
    <property type="entry name" value="Chaperone_TCP-1"/>
</dbReference>
<dbReference type="FunFam" id="3.30.260.10:FF:000017">
    <property type="entry name" value="T-complex protein 1 subunit zeta"/>
    <property type="match status" value="1"/>
</dbReference>
<dbReference type="EMBL" id="KV875589">
    <property type="protein sequence ID" value="RZR71815.1"/>
    <property type="molecule type" value="Genomic_DNA"/>
</dbReference>
<dbReference type="GO" id="GO:0140662">
    <property type="term" value="F:ATP-dependent protein folding chaperone"/>
    <property type="evidence" value="ECO:0007669"/>
    <property type="project" value="InterPro"/>
</dbReference>
<keyword evidence="2" id="KW-0067">ATP-binding</keyword>
<accession>A0A445MC25</accession>
<dbReference type="GO" id="GO:0005524">
    <property type="term" value="F:ATP binding"/>
    <property type="evidence" value="ECO:0007669"/>
    <property type="project" value="UniProtKB-KW"/>
</dbReference>
<protein>
    <recommendedName>
        <fullName evidence="5">T-complex protein 1 subunit zeta</fullName>
    </recommendedName>
</protein>
<gene>
    <name evidence="4" type="ORF">BHM03_00007660</name>
</gene>
<keyword evidence="1" id="KW-0547">Nucleotide-binding</keyword>
<dbReference type="SUPFAM" id="SSF48592">
    <property type="entry name" value="GroEL equatorial domain-like"/>
    <property type="match status" value="1"/>
</dbReference>
<evidence type="ECO:0000256" key="1">
    <source>
        <dbReference type="ARBA" id="ARBA00022741"/>
    </source>
</evidence>
<dbReference type="AlphaFoldDB" id="A0A445MC25"/>
<keyword evidence="3" id="KW-0143">Chaperone</keyword>
<reference evidence="4" key="1">
    <citation type="journal article" date="2018" name="Data Brief">
        <title>Genome sequence data from 17 accessions of Ensete ventricosum, a staple food crop for millions in Ethiopia.</title>
        <authorList>
            <person name="Yemataw Z."/>
            <person name="Muzemil S."/>
            <person name="Ambachew D."/>
            <person name="Tripathi L."/>
            <person name="Tesfaye K."/>
            <person name="Chala A."/>
            <person name="Farbos A."/>
            <person name="O'Neill P."/>
            <person name="Moore K."/>
            <person name="Grant M."/>
            <person name="Studholme D.J."/>
        </authorList>
    </citation>
    <scope>NUCLEOTIDE SEQUENCE [LARGE SCALE GENOMIC DNA]</scope>
    <source>
        <tissue evidence="4">Leaf</tissue>
    </source>
</reference>
<evidence type="ECO:0000256" key="2">
    <source>
        <dbReference type="ARBA" id="ARBA00022840"/>
    </source>
</evidence>
<evidence type="ECO:0000313" key="4">
    <source>
        <dbReference type="EMBL" id="RZR71815.1"/>
    </source>
</evidence>
<dbReference type="Gene3D" id="1.10.560.10">
    <property type="entry name" value="GroEL-like equatorial domain"/>
    <property type="match status" value="1"/>
</dbReference>
<evidence type="ECO:0008006" key="5">
    <source>
        <dbReference type="Google" id="ProtNLM"/>
    </source>
</evidence>
<dbReference type="Proteomes" id="UP000290560">
    <property type="component" value="Unassembled WGS sequence"/>
</dbReference>
<proteinExistence type="predicted"/>
<dbReference type="InterPro" id="IPR027413">
    <property type="entry name" value="GROEL-like_equatorial_sf"/>
</dbReference>
<name>A0A445MC25_ENSVE</name>
<organism evidence="4">
    <name type="scientific">Ensete ventricosum</name>
    <name type="common">Abyssinian banana</name>
    <name type="synonym">Musa ensete</name>
    <dbReference type="NCBI Taxonomy" id="4639"/>
    <lineage>
        <taxon>Eukaryota</taxon>
        <taxon>Viridiplantae</taxon>
        <taxon>Streptophyta</taxon>
        <taxon>Embryophyta</taxon>
        <taxon>Tracheophyta</taxon>
        <taxon>Spermatophyta</taxon>
        <taxon>Magnoliopsida</taxon>
        <taxon>Liliopsida</taxon>
        <taxon>Zingiberales</taxon>
        <taxon>Musaceae</taxon>
        <taxon>Ensete</taxon>
    </lineage>
</organism>
<dbReference type="PANTHER" id="PTHR11353">
    <property type="entry name" value="CHAPERONIN"/>
    <property type="match status" value="1"/>
</dbReference>
<evidence type="ECO:0000256" key="3">
    <source>
        <dbReference type="ARBA" id="ARBA00023186"/>
    </source>
</evidence>
<dbReference type="InterPro" id="IPR002423">
    <property type="entry name" value="Cpn60/GroEL/TCP-1"/>
</dbReference>